<dbReference type="SMART" id="SM00267">
    <property type="entry name" value="GGDEF"/>
    <property type="match status" value="1"/>
</dbReference>
<dbReference type="InterPro" id="IPR050469">
    <property type="entry name" value="Diguanylate_Cyclase"/>
</dbReference>
<reference evidence="4 5" key="1">
    <citation type="submission" date="2021-02" db="EMBL/GenBank/DDBJ databases">
        <title>Niveibacterium changnyeongensis HC41.</title>
        <authorList>
            <person name="Kang M."/>
        </authorList>
    </citation>
    <scope>NUCLEOTIDE SEQUENCE [LARGE SCALE GENOMIC DNA]</scope>
    <source>
        <strain evidence="4 5">HC41</strain>
    </source>
</reference>
<accession>A0ABX7M8J2</accession>
<evidence type="ECO:0000259" key="3">
    <source>
        <dbReference type="PROSITE" id="PS50887"/>
    </source>
</evidence>
<evidence type="ECO:0000256" key="1">
    <source>
        <dbReference type="ARBA" id="ARBA00012528"/>
    </source>
</evidence>
<dbReference type="SUPFAM" id="SSF55073">
    <property type="entry name" value="Nucleotide cyclase"/>
    <property type="match status" value="1"/>
</dbReference>
<dbReference type="InterPro" id="IPR043128">
    <property type="entry name" value="Rev_trsase/Diguanyl_cyclase"/>
</dbReference>
<evidence type="ECO:0000256" key="2">
    <source>
        <dbReference type="ARBA" id="ARBA00034247"/>
    </source>
</evidence>
<dbReference type="CDD" id="cd01949">
    <property type="entry name" value="GGDEF"/>
    <property type="match status" value="1"/>
</dbReference>
<name>A0ABX7M8J2_9RHOO</name>
<dbReference type="InterPro" id="IPR029787">
    <property type="entry name" value="Nucleotide_cyclase"/>
</dbReference>
<feature type="domain" description="GGDEF" evidence="3">
    <location>
        <begin position="231"/>
        <end position="362"/>
    </location>
</feature>
<organism evidence="4 5">
    <name type="scientific">Niveibacterium microcysteis</name>
    <dbReference type="NCBI Taxonomy" id="2811415"/>
    <lineage>
        <taxon>Bacteria</taxon>
        <taxon>Pseudomonadati</taxon>
        <taxon>Pseudomonadota</taxon>
        <taxon>Betaproteobacteria</taxon>
        <taxon>Rhodocyclales</taxon>
        <taxon>Rhodocyclaceae</taxon>
        <taxon>Niveibacterium</taxon>
    </lineage>
</organism>
<dbReference type="NCBIfam" id="TIGR00254">
    <property type="entry name" value="GGDEF"/>
    <property type="match status" value="1"/>
</dbReference>
<dbReference type="Pfam" id="PF00990">
    <property type="entry name" value="GGDEF"/>
    <property type="match status" value="1"/>
</dbReference>
<protein>
    <recommendedName>
        <fullName evidence="1">diguanylate cyclase</fullName>
        <ecNumber evidence="1">2.7.7.65</ecNumber>
    </recommendedName>
</protein>
<proteinExistence type="predicted"/>
<dbReference type="EMBL" id="CP071060">
    <property type="protein sequence ID" value="QSI76984.1"/>
    <property type="molecule type" value="Genomic_DNA"/>
</dbReference>
<dbReference type="RefSeq" id="WP_206254555.1">
    <property type="nucleotide sequence ID" value="NZ_CP071060.1"/>
</dbReference>
<dbReference type="Proteomes" id="UP000663570">
    <property type="component" value="Chromosome"/>
</dbReference>
<gene>
    <name evidence="4" type="ORF">JY500_21485</name>
</gene>
<dbReference type="PROSITE" id="PS50887">
    <property type="entry name" value="GGDEF"/>
    <property type="match status" value="1"/>
</dbReference>
<dbReference type="Gene3D" id="3.30.70.270">
    <property type="match status" value="1"/>
</dbReference>
<dbReference type="PANTHER" id="PTHR45138">
    <property type="entry name" value="REGULATORY COMPONENTS OF SENSORY TRANSDUCTION SYSTEM"/>
    <property type="match status" value="1"/>
</dbReference>
<comment type="catalytic activity">
    <reaction evidence="2">
        <text>2 GTP = 3',3'-c-di-GMP + 2 diphosphate</text>
        <dbReference type="Rhea" id="RHEA:24898"/>
        <dbReference type="ChEBI" id="CHEBI:33019"/>
        <dbReference type="ChEBI" id="CHEBI:37565"/>
        <dbReference type="ChEBI" id="CHEBI:58805"/>
        <dbReference type="EC" id="2.7.7.65"/>
    </reaction>
</comment>
<dbReference type="InterPro" id="IPR000160">
    <property type="entry name" value="GGDEF_dom"/>
</dbReference>
<evidence type="ECO:0000313" key="5">
    <source>
        <dbReference type="Proteomes" id="UP000663570"/>
    </source>
</evidence>
<sequence length="366" mass="40597">MTALQSPALYKLERLLRLARELMQAAGQEGVFELVGAAMRELFEPDRALMMAPVGDAVLAREFDTSGVPRIKDGDPLLHFCAQRAIEQGRAQLDPPVPDDVRARAALDAPFQLCAVPFPAIEPSGVICLLWRRRRIGRSKELAALRHIGELATAALINATLRDQLECRIREGSESADRLDRAHEAELTRRNQSERLLHRLSVTDVMTGLLNRRGFDFYAQQSLVLARQQCLPGLLLFADINGLKQVNDELGHEQGDELIQDCAGILREAFRKSDVVARLGGDEFAVFSIDDELPDGVRERVQQRVARFVAEHPRPYPVSMSLGIVHSPSGSEQPLAALVAEADALMYAQKRLSHAVRGARDPQRGR</sequence>
<evidence type="ECO:0000313" key="4">
    <source>
        <dbReference type="EMBL" id="QSI76984.1"/>
    </source>
</evidence>
<keyword evidence="5" id="KW-1185">Reference proteome</keyword>
<dbReference type="EC" id="2.7.7.65" evidence="1"/>
<dbReference type="PANTHER" id="PTHR45138:SF9">
    <property type="entry name" value="DIGUANYLATE CYCLASE DGCM-RELATED"/>
    <property type="match status" value="1"/>
</dbReference>